<sequence length="297" mass="31496">MRILMTGGAGLVGRAVVAHLASLDHEIISLVRRPSAEQLPARVSERIADATDATAVDELMAEQIDAVVHLAAIPSPGDRTAVELAAANTMATLAVLEAAAHHDVRTVVLASSISVLGMAWSPEAMHPVFVPVTEEHPLRPAEGYALSKEMDEAAARMAARRWGLSVVSLRLPFTGTAEMIRERAALAERDDSTRLALAKELWAYLDVRDAARAVELAIAASRTGRLSGAHVLNVVADDVLLDDDIADLLESWHPQTPVVGELTRGAYTTAAAAEKIGFQAVHLLGHSSSRDGDGGRP</sequence>
<dbReference type="CDD" id="cd08946">
    <property type="entry name" value="SDR_e"/>
    <property type="match status" value="1"/>
</dbReference>
<dbReference type="EMBL" id="JAHWXN010000001">
    <property type="protein sequence ID" value="MCK2034939.1"/>
    <property type="molecule type" value="Genomic_DNA"/>
</dbReference>
<evidence type="ECO:0000256" key="2">
    <source>
        <dbReference type="ARBA" id="ARBA00023002"/>
    </source>
</evidence>
<dbReference type="SUPFAM" id="SSF51735">
    <property type="entry name" value="NAD(P)-binding Rossmann-fold domains"/>
    <property type="match status" value="1"/>
</dbReference>
<dbReference type="InterPro" id="IPR036291">
    <property type="entry name" value="NAD(P)-bd_dom_sf"/>
</dbReference>
<keyword evidence="6" id="KW-1185">Reference proteome</keyword>
<dbReference type="PANTHER" id="PTHR43103:SF5">
    <property type="entry name" value="4-EPIMERASE, PUTATIVE (AFU_ORTHOLOGUE AFUA_7G00360)-RELATED"/>
    <property type="match status" value="1"/>
</dbReference>
<evidence type="ECO:0000256" key="3">
    <source>
        <dbReference type="ARBA" id="ARBA00023027"/>
    </source>
</evidence>
<keyword evidence="3" id="KW-0520">NAD</keyword>
<evidence type="ECO:0000313" key="5">
    <source>
        <dbReference type="EMBL" id="MCK2034939.1"/>
    </source>
</evidence>
<feature type="domain" description="NAD-dependent epimerase/dehydratase" evidence="4">
    <location>
        <begin position="3"/>
        <end position="224"/>
    </location>
</feature>
<evidence type="ECO:0000256" key="1">
    <source>
        <dbReference type="ARBA" id="ARBA00007637"/>
    </source>
</evidence>
<dbReference type="Pfam" id="PF01370">
    <property type="entry name" value="Epimerase"/>
    <property type="match status" value="1"/>
</dbReference>
<comment type="caution">
    <text evidence="5">The sequence shown here is derived from an EMBL/GenBank/DDBJ whole genome shotgun (WGS) entry which is preliminary data.</text>
</comment>
<evidence type="ECO:0000259" key="4">
    <source>
        <dbReference type="Pfam" id="PF01370"/>
    </source>
</evidence>
<name>A0ABT0FAI1_9MICO</name>
<gene>
    <name evidence="5" type="ORF">KZC51_02210</name>
</gene>
<protein>
    <submittedName>
        <fullName evidence="5">NAD(P)-dependent oxidoreductase</fullName>
    </submittedName>
</protein>
<dbReference type="Gene3D" id="3.40.50.720">
    <property type="entry name" value="NAD(P)-binding Rossmann-like Domain"/>
    <property type="match status" value="1"/>
</dbReference>
<dbReference type="RefSeq" id="WP_247628391.1">
    <property type="nucleotide sequence ID" value="NZ_JAHWXN010000001.1"/>
</dbReference>
<dbReference type="PANTHER" id="PTHR43103">
    <property type="entry name" value="NUCLEOSIDE-DIPHOSPHATE-SUGAR EPIMERASE"/>
    <property type="match status" value="1"/>
</dbReference>
<evidence type="ECO:0000313" key="6">
    <source>
        <dbReference type="Proteomes" id="UP001300096"/>
    </source>
</evidence>
<comment type="similarity">
    <text evidence="1">Belongs to the NAD(P)-dependent epimerase/dehydratase family.</text>
</comment>
<proteinExistence type="inferred from homology"/>
<dbReference type="InterPro" id="IPR001509">
    <property type="entry name" value="Epimerase_deHydtase"/>
</dbReference>
<keyword evidence="2" id="KW-0560">Oxidoreductase</keyword>
<organism evidence="5 6">
    <name type="scientific">Microbacterium croceum</name>
    <dbReference type="NCBI Taxonomy" id="2851645"/>
    <lineage>
        <taxon>Bacteria</taxon>
        <taxon>Bacillati</taxon>
        <taxon>Actinomycetota</taxon>
        <taxon>Actinomycetes</taxon>
        <taxon>Micrococcales</taxon>
        <taxon>Microbacteriaceae</taxon>
        <taxon>Microbacterium</taxon>
    </lineage>
</organism>
<accession>A0ABT0FAI1</accession>
<reference evidence="5 6" key="1">
    <citation type="submission" date="2021-06" db="EMBL/GenBank/DDBJ databases">
        <title>Genome-based taxonomic framework of Microbacterium strains isolated from marine environment, the description of four new species and reclassification of four preexisting species.</title>
        <authorList>
            <person name="Lee S.D."/>
            <person name="Kim S.-M."/>
            <person name="Byeon Y.-S."/>
            <person name="Yang H.L."/>
            <person name="Kim I.S."/>
        </authorList>
    </citation>
    <scope>NUCLEOTIDE SEQUENCE [LARGE SCALE GENOMIC DNA]</scope>
    <source>
        <strain evidence="5 6">SSW1-49</strain>
    </source>
</reference>
<dbReference type="Proteomes" id="UP001300096">
    <property type="component" value="Unassembled WGS sequence"/>
</dbReference>